<sequence length="1140" mass="130249">SGLTDTKITSQKDSIETLITGIKSIPLSNITSKEIDHLIDFLSDRLALADPNITNLILDGFIWLTKSTWSDGCSMVNPEQAKRIVQDGIFGHLTIQNLIKSGRLKVFQLLHCFLTGSQLNGIQSMESNFIQKYLIAIDEEKDPQILHLIFRMNVIIIREFPSVIEFKDELFETISVYFPIDFSPPPGGGISGITRDLLASSVHQCLFSMRNITGHNLMPLICEKIESQWPTGQLDALCLFSDCLHGQLQRSDGDNDINHVLFSDRNPIDIRHISPYLGVIIPTLIQIAEKFGKRRDNSDLYALCLSCISGLVHAYSLQTSDKSQLEDFTVILLRSFGLSPNQRQPPIVTPHGVIVDYITESFKSAQTNPLLLSILFNYTIPHLCVPLLSNSYTNSTDHLGIAEETKLNIDELVNWQSCISLLDKIFQNITEENLINGNMTALHYDEKTLGTLNSLKMNIYLIINKLQECSVNSVNLLKHSSISKLSDEKRIYFSVCLCRLFYSLTKFTSRSDLSSSVNGNSTILFDDSSSSYSSYVDSIFNTIRSTFQWLDKISLTNNDNQLVDSEVLKSIRDELLSFIPIIYNSCDLFICKLDQFLFDYLKDCQLEQITLNTSNNFTMDILKYCSCKNLSLLQKTIRFILEKCNNNDDSENVNLVSRRYWAKLFTSLLYFICEYLIEYSINDNTDLINPSTIHSYLFELCQNVKSFINIIHHYYSNSIISDNFQNESILNEINKLNFIFRTITSQCNLFEQTKLFQIYKHYFDQTDRTCLKFVNSENPVQLLTWIMDNIQKILCTSSDAPTVTNTTNNPSVPSSIVFRYSTTMLSSIAQTYASVLNKSNDTFALDITNHLSTSLNYFWSITEQNNSVDLHTFICFWLLWSIRGLLATLNVSLDGANNVDNNNNDYHQHRKWCDSLIQSIFLDFNTTDHDDGDDNWICTFEKRLSSSHGRILCLINCFKQADQILLDLGMKPIDCCLNSFNHCRITDSYIRNVLECIHEPIYNLIHLLINVTRLQSLDFEKSILFKSFRNSIVRFYLNMTVRLPNEYLTDQSVNKIIPSALFAITSSNVHCQLAGLKSISIIFSDNLTKNLELCNIISENQADDLLEKLPKLIHFSNSDQVCSSCLSLLIFFIRLLPCCR</sequence>
<keyword evidence="1" id="KW-0234">DNA repair</keyword>
<reference evidence="2 3" key="1">
    <citation type="submission" date="2018-11" db="EMBL/GenBank/DDBJ databases">
        <authorList>
            <consortium name="Pathogen Informatics"/>
        </authorList>
    </citation>
    <scope>NUCLEOTIDE SEQUENCE [LARGE SCALE GENOMIC DNA]</scope>
    <source>
        <strain evidence="2 3">Zambia</strain>
    </source>
</reference>
<dbReference type="Pfam" id="PF14500">
    <property type="entry name" value="MMS19_N"/>
    <property type="match status" value="1"/>
</dbReference>
<dbReference type="InterPro" id="IPR029240">
    <property type="entry name" value="MMS19_N"/>
</dbReference>
<dbReference type="GO" id="GO:0005634">
    <property type="term" value="C:nucleus"/>
    <property type="evidence" value="ECO:0007669"/>
    <property type="project" value="UniProtKB-SubCell"/>
</dbReference>
<keyword evidence="1" id="KW-0963">Cytoplasm</keyword>
<evidence type="ECO:0000256" key="1">
    <source>
        <dbReference type="RuleBase" id="RU367072"/>
    </source>
</evidence>
<name>A0A183MTW4_9TREM</name>
<keyword evidence="1" id="KW-0539">Nucleus</keyword>
<dbReference type="STRING" id="48269.A0A183MTW4"/>
<dbReference type="GO" id="GO:0006281">
    <property type="term" value="P:DNA repair"/>
    <property type="evidence" value="ECO:0007669"/>
    <property type="project" value="UniProtKB-UniRule"/>
</dbReference>
<comment type="subunit">
    <text evidence="1">Component of the CIA complex.</text>
</comment>
<accession>A0A183MTW4</accession>
<keyword evidence="3" id="KW-1185">Reference proteome</keyword>
<keyword evidence="1" id="KW-0206">Cytoskeleton</keyword>
<comment type="function">
    <text evidence="1">Key component of the cytosolic iron-sulfur protein assembly (CIA) complex, a multiprotein complex that mediates the incorporation of iron-sulfur cluster into apoproteins specifically involved in DNA metabolism and genomic integrity. In the CIA complex, MMS19 acts as an adapter between early-acting CIA components and a subset of cellular target iron-sulfur proteins.</text>
</comment>
<dbReference type="GO" id="GO:0016226">
    <property type="term" value="P:iron-sulfur cluster assembly"/>
    <property type="evidence" value="ECO:0007669"/>
    <property type="project" value="UniProtKB-UniRule"/>
</dbReference>
<gene>
    <name evidence="2" type="ORF">SMRZ_LOCUS19489</name>
</gene>
<evidence type="ECO:0000313" key="3">
    <source>
        <dbReference type="Proteomes" id="UP000277204"/>
    </source>
</evidence>
<dbReference type="InterPro" id="IPR039920">
    <property type="entry name" value="MMS19"/>
</dbReference>
<organism evidence="2 3">
    <name type="scientific">Schistosoma margrebowiei</name>
    <dbReference type="NCBI Taxonomy" id="48269"/>
    <lineage>
        <taxon>Eukaryota</taxon>
        <taxon>Metazoa</taxon>
        <taxon>Spiralia</taxon>
        <taxon>Lophotrochozoa</taxon>
        <taxon>Platyhelminthes</taxon>
        <taxon>Trematoda</taxon>
        <taxon>Digenea</taxon>
        <taxon>Strigeidida</taxon>
        <taxon>Schistosomatoidea</taxon>
        <taxon>Schistosomatidae</taxon>
        <taxon>Schistosoma</taxon>
    </lineage>
</organism>
<dbReference type="GO" id="GO:0097361">
    <property type="term" value="C:cytosolic [4Fe-4S] assembly targeting complex"/>
    <property type="evidence" value="ECO:0007669"/>
    <property type="project" value="UniProtKB-UniRule"/>
</dbReference>
<dbReference type="Proteomes" id="UP000277204">
    <property type="component" value="Unassembled WGS sequence"/>
</dbReference>
<dbReference type="PANTHER" id="PTHR12891">
    <property type="entry name" value="DNA REPAIR/TRANSCRIPTION PROTEIN MET18/MMS19"/>
    <property type="match status" value="1"/>
</dbReference>
<dbReference type="GO" id="GO:0005819">
    <property type="term" value="C:spindle"/>
    <property type="evidence" value="ECO:0007669"/>
    <property type="project" value="UniProtKB-SubCell"/>
</dbReference>
<dbReference type="EMBL" id="UZAI01017981">
    <property type="protein sequence ID" value="VDP31749.1"/>
    <property type="molecule type" value="Genomic_DNA"/>
</dbReference>
<dbReference type="GO" id="GO:0051604">
    <property type="term" value="P:protein maturation"/>
    <property type="evidence" value="ECO:0007669"/>
    <property type="project" value="UniProtKB-UniRule"/>
</dbReference>
<comment type="similarity">
    <text evidence="1">Belongs to the MET18/MMS19 family.</text>
</comment>
<dbReference type="AlphaFoldDB" id="A0A183MTW4"/>
<comment type="subcellular location">
    <subcellularLocation>
        <location evidence="1">Cytoplasm</location>
        <location evidence="1">Cytoskeleton</location>
        <location evidence="1">Spindle</location>
    </subcellularLocation>
    <subcellularLocation>
        <location evidence="1">Nucleus</location>
    </subcellularLocation>
</comment>
<dbReference type="PANTHER" id="PTHR12891:SF0">
    <property type="entry name" value="MMS19 NUCLEOTIDE EXCISION REPAIR PROTEIN HOMOLOG"/>
    <property type="match status" value="1"/>
</dbReference>
<proteinExistence type="inferred from homology"/>
<protein>
    <recommendedName>
        <fullName evidence="1">MMS19 nucleotide excision repair protein</fullName>
    </recommendedName>
</protein>
<feature type="non-terminal residue" evidence="2">
    <location>
        <position position="1"/>
    </location>
</feature>
<keyword evidence="1" id="KW-0227">DNA damage</keyword>
<evidence type="ECO:0000313" key="2">
    <source>
        <dbReference type="EMBL" id="VDP31749.1"/>
    </source>
</evidence>